<dbReference type="Pfam" id="PF10022">
    <property type="entry name" value="DUF2264"/>
    <property type="match status" value="1"/>
</dbReference>
<protein>
    <recommendedName>
        <fullName evidence="1">DUF2264 domain-containing protein</fullName>
    </recommendedName>
</protein>
<gene>
    <name evidence="2" type="ORF">HDA44_000764</name>
</gene>
<dbReference type="Proteomes" id="UP000558997">
    <property type="component" value="Unassembled WGS sequence"/>
</dbReference>
<organism evidence="2 3">
    <name type="scientific">Kribbella solani</name>
    <dbReference type="NCBI Taxonomy" id="236067"/>
    <lineage>
        <taxon>Bacteria</taxon>
        <taxon>Bacillati</taxon>
        <taxon>Actinomycetota</taxon>
        <taxon>Actinomycetes</taxon>
        <taxon>Propionibacteriales</taxon>
        <taxon>Kribbellaceae</taxon>
        <taxon>Kribbella</taxon>
    </lineage>
</organism>
<reference evidence="2 3" key="1">
    <citation type="submission" date="2020-08" db="EMBL/GenBank/DDBJ databases">
        <title>Sequencing the genomes of 1000 actinobacteria strains.</title>
        <authorList>
            <person name="Klenk H.-P."/>
        </authorList>
    </citation>
    <scope>NUCLEOTIDE SEQUENCE [LARGE SCALE GENOMIC DNA]</scope>
    <source>
        <strain evidence="2 3">DSM 17294</strain>
    </source>
</reference>
<evidence type="ECO:0000313" key="3">
    <source>
        <dbReference type="Proteomes" id="UP000558997"/>
    </source>
</evidence>
<dbReference type="InterPro" id="IPR049349">
    <property type="entry name" value="DUF2264_N"/>
</dbReference>
<dbReference type="EMBL" id="JACHNF010000001">
    <property type="protein sequence ID" value="MBB5977423.1"/>
    <property type="molecule type" value="Genomic_DNA"/>
</dbReference>
<dbReference type="PANTHER" id="PTHR35339">
    <property type="entry name" value="LINALOOL DEHYDRATASE_ISOMERASE DOMAIN-CONTAINING PROTEIN"/>
    <property type="match status" value="1"/>
</dbReference>
<dbReference type="InterPro" id="IPR016624">
    <property type="entry name" value="UCP014753"/>
</dbReference>
<evidence type="ECO:0000259" key="1">
    <source>
        <dbReference type="Pfam" id="PF10022"/>
    </source>
</evidence>
<dbReference type="PIRSF" id="PIRSF014753">
    <property type="entry name" value="UCP014753"/>
    <property type="match status" value="1"/>
</dbReference>
<accession>A0A841DFW6</accession>
<comment type="caution">
    <text evidence="2">The sequence shown here is derived from an EMBL/GenBank/DDBJ whole genome shotgun (WGS) entry which is preliminary data.</text>
</comment>
<name>A0A841DFW6_9ACTN</name>
<evidence type="ECO:0000313" key="2">
    <source>
        <dbReference type="EMBL" id="MBB5977423.1"/>
    </source>
</evidence>
<feature type="domain" description="DUF2264" evidence="1">
    <location>
        <begin position="8"/>
        <end position="368"/>
    </location>
</feature>
<keyword evidence="3" id="KW-1185">Reference proteome</keyword>
<dbReference type="PANTHER" id="PTHR35339:SF4">
    <property type="entry name" value="LINALOOL DEHYDRATASE_ISOMERASE DOMAIN-CONTAINING PROTEIN"/>
    <property type="match status" value="1"/>
</dbReference>
<sequence length="605" mass="65618">MNKYTGWTRAELVELADRSLLALRPWATPGHARFDLPGAAGQSGPIVDGLEAFARSFLAVGFRLSAADSDPHDHASWYAHGLIAGTDRAGAAERGGGADRTGRAELGARAERWPSLVDTPQARVEAAAIAIGLHESRRWIWDALPSSAQERIVEWLAGSVGAWYPESNWQWFHNVTHAFLRSVGGPHDQAKVDEYLEYLDSCYLDEGWYTDGRGGNVDWYAGFVMQLFSLWYCRMSGDHERQLRYAARLKAYVASAADLFGADGAPLYQGRSLVYRHAVVGALWTAAVFDASPLPPGRLRRTCLGAIKYFVDRGAYDEHGLLSQGWHDRFEPMRQSYSGPGSPYWASLGLAGLVLPESHPVWTEPEEPAPIDVGDHVHAIRPIGWIVSGTASDGIVRVTNHRAETPDGENQLYSRFAYSTVTAPVPLPSGAADQAVDNQVAVIDTHGRWSQRPHIKLQVINTHRAESQHVATFAKPSEPGPTLTCVSLVRGAVEVRAVRVEPGGSCVALVVSGYAVPRRPAPGARVGLVSGVTALTGGGRTGHSVHLLASPFGAELEVPWCRFDSPAADQWYVVAVCLGGSTPTWPIFDADQAKVCWPDGSVDEL</sequence>
<dbReference type="RefSeq" id="WP_184831383.1">
    <property type="nucleotide sequence ID" value="NZ_BAAAVN010000014.1"/>
</dbReference>
<proteinExistence type="predicted"/>
<dbReference type="AlphaFoldDB" id="A0A841DFW6"/>